<dbReference type="PROSITE" id="PS50294">
    <property type="entry name" value="WD_REPEATS_REGION"/>
    <property type="match status" value="2"/>
</dbReference>
<evidence type="ECO:0000313" key="9">
    <source>
        <dbReference type="Proteomes" id="UP000016922"/>
    </source>
</evidence>
<dbReference type="InterPro" id="IPR015943">
    <property type="entry name" value="WD40/YVTN_repeat-like_dom_sf"/>
</dbReference>
<dbReference type="PANTHER" id="PTHR14344">
    <property type="entry name" value="WD REPEAT PROTEIN"/>
    <property type="match status" value="1"/>
</dbReference>
<dbReference type="Proteomes" id="UP000016922">
    <property type="component" value="Unassembled WGS sequence"/>
</dbReference>
<keyword evidence="3 7" id="KW-0853">WD repeat</keyword>
<comment type="subcellular location">
    <subcellularLocation>
        <location evidence="1">Cytoplasm</location>
    </subcellularLocation>
</comment>
<evidence type="ECO:0000256" key="3">
    <source>
        <dbReference type="ARBA" id="ARBA00022574"/>
    </source>
</evidence>
<keyword evidence="5" id="KW-0677">Repeat</keyword>
<evidence type="ECO:0000313" key="8">
    <source>
        <dbReference type="EMBL" id="EPE35529.1"/>
    </source>
</evidence>
<dbReference type="STRING" id="1116229.S3DEI2"/>
<gene>
    <name evidence="8" type="ORF">GLAREA_11228</name>
</gene>
<dbReference type="SUPFAM" id="SSF50978">
    <property type="entry name" value="WD40 repeat-like"/>
    <property type="match status" value="2"/>
</dbReference>
<protein>
    <submittedName>
        <fullName evidence="8">WD40 repeat-like protein</fullName>
    </submittedName>
</protein>
<keyword evidence="4" id="KW-0819">tRNA processing</keyword>
<dbReference type="InterPro" id="IPR036322">
    <property type="entry name" value="WD40_repeat_dom_sf"/>
</dbReference>
<dbReference type="KEGG" id="glz:GLAREA_11228"/>
<keyword evidence="2" id="KW-0963">Cytoplasm</keyword>
<feature type="repeat" description="WD" evidence="7">
    <location>
        <begin position="792"/>
        <end position="833"/>
    </location>
</feature>
<dbReference type="SUPFAM" id="SSF50998">
    <property type="entry name" value="Quinoprotein alcohol dehydrogenase-like"/>
    <property type="match status" value="1"/>
</dbReference>
<evidence type="ECO:0000256" key="7">
    <source>
        <dbReference type="PROSITE-ProRule" id="PRU00221"/>
    </source>
</evidence>
<dbReference type="Gene3D" id="2.130.10.10">
    <property type="entry name" value="YVTN repeat-like/Quinoprotein amine dehydrogenase"/>
    <property type="match status" value="4"/>
</dbReference>
<name>S3DEI2_GLAL2</name>
<dbReference type="SMART" id="SM00320">
    <property type="entry name" value="WD40"/>
    <property type="match status" value="8"/>
</dbReference>
<dbReference type="InterPro" id="IPR011047">
    <property type="entry name" value="Quinoprotein_ADH-like_sf"/>
</dbReference>
<comment type="similarity">
    <text evidence="6">Belongs to the WD repeat WDR6 family.</text>
</comment>
<evidence type="ECO:0000256" key="6">
    <source>
        <dbReference type="ARBA" id="ARBA00038255"/>
    </source>
</evidence>
<dbReference type="GO" id="GO:0005737">
    <property type="term" value="C:cytoplasm"/>
    <property type="evidence" value="ECO:0007669"/>
    <property type="project" value="UniProtKB-SubCell"/>
</dbReference>
<dbReference type="PANTHER" id="PTHR14344:SF3">
    <property type="entry name" value="WD REPEAT-CONTAINING PROTEIN 6"/>
    <property type="match status" value="1"/>
</dbReference>
<dbReference type="GeneID" id="19470270"/>
<dbReference type="AlphaFoldDB" id="S3DEI2"/>
<dbReference type="HOGENOM" id="CLU_002615_1_0_1"/>
<evidence type="ECO:0000256" key="2">
    <source>
        <dbReference type="ARBA" id="ARBA00022490"/>
    </source>
</evidence>
<reference evidence="8 9" key="1">
    <citation type="journal article" date="2013" name="BMC Genomics">
        <title>Genomics-driven discovery of the pneumocandin biosynthetic gene cluster in the fungus Glarea lozoyensis.</title>
        <authorList>
            <person name="Chen L."/>
            <person name="Yue Q."/>
            <person name="Zhang X."/>
            <person name="Xiang M."/>
            <person name="Wang C."/>
            <person name="Li S."/>
            <person name="Che Y."/>
            <person name="Ortiz-Lopez F.J."/>
            <person name="Bills G.F."/>
            <person name="Liu X."/>
            <person name="An Z."/>
        </authorList>
    </citation>
    <scope>NUCLEOTIDE SEQUENCE [LARGE SCALE GENOMIC DNA]</scope>
    <source>
        <strain evidence="9">ATCC 20868 / MF5171</strain>
    </source>
</reference>
<dbReference type="InterPro" id="IPR051973">
    <property type="entry name" value="tRNA_Anticodon_Mtase-Reg"/>
</dbReference>
<feature type="repeat" description="WD" evidence="7">
    <location>
        <begin position="202"/>
        <end position="251"/>
    </location>
</feature>
<evidence type="ECO:0000256" key="1">
    <source>
        <dbReference type="ARBA" id="ARBA00004496"/>
    </source>
</evidence>
<evidence type="ECO:0000256" key="4">
    <source>
        <dbReference type="ARBA" id="ARBA00022694"/>
    </source>
</evidence>
<proteinExistence type="inferred from homology"/>
<dbReference type="EMBL" id="KE145354">
    <property type="protein sequence ID" value="EPE35529.1"/>
    <property type="molecule type" value="Genomic_DNA"/>
</dbReference>
<dbReference type="PROSITE" id="PS00678">
    <property type="entry name" value="WD_REPEATS_1"/>
    <property type="match status" value="1"/>
</dbReference>
<dbReference type="InterPro" id="IPR001680">
    <property type="entry name" value="WD40_rpt"/>
</dbReference>
<dbReference type="OMA" id="IIVWSCF"/>
<dbReference type="RefSeq" id="XP_008077608.1">
    <property type="nucleotide sequence ID" value="XM_008079417.1"/>
</dbReference>
<dbReference type="GO" id="GO:0030488">
    <property type="term" value="P:tRNA methylation"/>
    <property type="evidence" value="ECO:0007669"/>
    <property type="project" value="TreeGrafter"/>
</dbReference>
<dbReference type="eggNOG" id="KOG0974">
    <property type="taxonomic scope" value="Eukaryota"/>
</dbReference>
<dbReference type="InterPro" id="IPR019775">
    <property type="entry name" value="WD40_repeat_CS"/>
</dbReference>
<organism evidence="8 9">
    <name type="scientific">Glarea lozoyensis (strain ATCC 20868 / MF5171)</name>
    <dbReference type="NCBI Taxonomy" id="1116229"/>
    <lineage>
        <taxon>Eukaryota</taxon>
        <taxon>Fungi</taxon>
        <taxon>Dikarya</taxon>
        <taxon>Ascomycota</taxon>
        <taxon>Pezizomycotina</taxon>
        <taxon>Leotiomycetes</taxon>
        <taxon>Helotiales</taxon>
        <taxon>Helotiaceae</taxon>
        <taxon>Glarea</taxon>
    </lineage>
</organism>
<dbReference type="Pfam" id="PF00400">
    <property type="entry name" value="WD40"/>
    <property type="match status" value="2"/>
</dbReference>
<dbReference type="PROSITE" id="PS50082">
    <property type="entry name" value="WD_REPEATS_2"/>
    <property type="match status" value="2"/>
</dbReference>
<keyword evidence="9" id="KW-1185">Reference proteome</keyword>
<sequence length="1174" mass="128822">MSIKNDYTLSPVTALAFYSFDGETLLLAGEGSFLKVFHSKSSDCLSQIELFQEQAIHGVCVNQSAVRDDEAQVIVWGGRSLVLLSRKDIIDILDQSFISNASRSIIIPDWIFDVAASSHEKSSCLLVTAHNDLFKAEATGRTVSYKHLPSPSESILYSAHVIWDTPSRILVAAGTVFGEIIVWDLTVTKLGHCDSARTLFTFSGHEGSIFGVSFSPLLALSDNKSTRLLASCSDDRTIRVWDLSENEEKAKDDTKILNPRETGFGSTDTITGAVVSNRCLATVMGHASRIWGVKFLGGMFPPPADCHIDIVSFGEDSTTQQWRLDLKESTPSANLTHVKTYAFHSGKHIWSAAAKTKDAYYHSLATGGADGKIVVYHLVMSDISRGSFKTRDDQLTTFKESSVRATQPRLGEWDLESILSCLPSSGPSVTDELNDPEEKLAKSPFVMSSGTIKEPSKKKPKKIAKDAFNRYAFTARDEFIATTNFGRVILIKIGSTLEISEIKFPHPNQADLRSYSIVQGFPEISMAFLAGANGKIYAFVSNRLVEIGQVNGKPADMFKIYDKEAERYELLVTTLSGNVATLFLNPSSSVKNDIPVKYINYTLPDDFVVTSSGICQKLLVLGSRKGSLAVYSNPCGPALHLEGHYSIEGDAITSILQLPDSTESQWKSYFLTTGRNGVYSIFALHFAYNDQKVVPTDVYPVHHGTPPFGPMIESAWFESSNLMLCGFKSKDFVVWNQTTQSEVMHAECGGAHRSYAYSALENAGGSGHFVYTKASKLYIYSQSCISHRVIKSGGHGREIKSCAISSDQRFFATGAEDTTIRIWQYINNGSQQSKEFSCLSVIQRHTAGIQHLQWYGSKYLLSSGGNEEFFIWAVEEIPGFGIGVACEAMCPDQSEDRDLRIMSFDVTQAPEILGGRGVSALLISLAYSDSTIRTYTYTRSSGFTLIGSGKYTSSCLTQIKHISVIENKLYILTGSTDGSLIVWKLLIVPQSQDEDEENSYHPSPPRLEMMSSSKTHQNTIKCSGISLSSDHMLLLVVTGGDDNALAFSIYSMENIAAKSKRYLLRSAHAAAITGLCTLSEPSTSRRSCSFRVITSGNDQRVKEWVFSVRQEPEEGYIVDIDKTGDMYTSVADVGDVAIFKDDAPAGEVKVLVVGNGMEAWDIQMAKASLADSTC</sequence>
<accession>S3DEI2</accession>
<dbReference type="OrthoDB" id="5594999at2759"/>
<evidence type="ECO:0000256" key="5">
    <source>
        <dbReference type="ARBA" id="ARBA00022737"/>
    </source>
</evidence>